<keyword evidence="2" id="KW-1185">Reference proteome</keyword>
<dbReference type="Proteomes" id="UP000677812">
    <property type="component" value="Unassembled WGS sequence"/>
</dbReference>
<evidence type="ECO:0008006" key="3">
    <source>
        <dbReference type="Google" id="ProtNLM"/>
    </source>
</evidence>
<dbReference type="EMBL" id="JAGRQH010000002">
    <property type="protein sequence ID" value="MBR0558999.1"/>
    <property type="molecule type" value="Genomic_DNA"/>
</dbReference>
<sequence length="126" mass="13377">MQKNPELPLPSSTTLPSSVAIYTISSQYEQKACAEKHSQPWIALAPEHSGAALGVLWWLQVVGDQAPLSILDCGASAALAQQALNAGIGWVICRTTPAQIKALSSAPSWTGRILNQRPNSLPFSLS</sequence>
<organism evidence="1 2">
    <name type="scientific">Neokomagataea anthophila</name>
    <dbReference type="NCBI Taxonomy" id="2826925"/>
    <lineage>
        <taxon>Bacteria</taxon>
        <taxon>Pseudomonadati</taxon>
        <taxon>Pseudomonadota</taxon>
        <taxon>Alphaproteobacteria</taxon>
        <taxon>Acetobacterales</taxon>
        <taxon>Acetobacteraceae</taxon>
        <taxon>Neokomagataea</taxon>
    </lineage>
</organism>
<evidence type="ECO:0000313" key="1">
    <source>
        <dbReference type="EMBL" id="MBR0558999.1"/>
    </source>
</evidence>
<protein>
    <recommendedName>
        <fullName evidence="3">SOS cell division inhibitor SulA</fullName>
    </recommendedName>
</protein>
<gene>
    <name evidence="1" type="ORF">KB213_02850</name>
</gene>
<reference evidence="1 2" key="1">
    <citation type="submission" date="2021-04" db="EMBL/GenBank/DDBJ databases">
        <title>The complete genome sequence of Neokomagataea sp. TBRC 2177.</title>
        <authorList>
            <person name="Charoenyingcharoen P."/>
            <person name="Yukphan P."/>
        </authorList>
    </citation>
    <scope>NUCLEOTIDE SEQUENCE [LARGE SCALE GENOMIC DNA]</scope>
    <source>
        <strain evidence="1 2">TBRC 2177</strain>
    </source>
</reference>
<name>A0ABS5E538_9PROT</name>
<accession>A0ABS5E538</accession>
<proteinExistence type="predicted"/>
<evidence type="ECO:0000313" key="2">
    <source>
        <dbReference type="Proteomes" id="UP000677812"/>
    </source>
</evidence>
<dbReference type="RefSeq" id="WP_211680583.1">
    <property type="nucleotide sequence ID" value="NZ_JAGRQH010000002.1"/>
</dbReference>
<comment type="caution">
    <text evidence="1">The sequence shown here is derived from an EMBL/GenBank/DDBJ whole genome shotgun (WGS) entry which is preliminary data.</text>
</comment>